<dbReference type="EMBL" id="CAJJDM010000040">
    <property type="protein sequence ID" value="CAD8067604.1"/>
    <property type="molecule type" value="Genomic_DNA"/>
</dbReference>
<dbReference type="InterPro" id="IPR052727">
    <property type="entry name" value="Rab4/Rab5_effector"/>
</dbReference>
<evidence type="ECO:0000256" key="4">
    <source>
        <dbReference type="PROSITE-ProRule" id="PRU00091"/>
    </source>
</evidence>
<dbReference type="PROSITE" id="PS50178">
    <property type="entry name" value="ZF_FYVE"/>
    <property type="match status" value="1"/>
</dbReference>
<evidence type="ECO:0000256" key="2">
    <source>
        <dbReference type="ARBA" id="ARBA00022771"/>
    </source>
</evidence>
<dbReference type="InterPro" id="IPR000306">
    <property type="entry name" value="Znf_FYVE"/>
</dbReference>
<evidence type="ECO:0000256" key="5">
    <source>
        <dbReference type="SAM" id="Coils"/>
    </source>
</evidence>
<protein>
    <recommendedName>
        <fullName evidence="6">FYVE-type domain-containing protein</fullName>
    </recommendedName>
</protein>
<accession>A0A8S1LY61</accession>
<evidence type="ECO:0000256" key="1">
    <source>
        <dbReference type="ARBA" id="ARBA00022723"/>
    </source>
</evidence>
<dbReference type="PANTHER" id="PTHR13510:SF44">
    <property type="entry name" value="RABENOSYN-5"/>
    <property type="match status" value="1"/>
</dbReference>
<keyword evidence="2 4" id="KW-0863">Zinc-finger</keyword>
<dbReference type="SMART" id="SM00064">
    <property type="entry name" value="FYVE"/>
    <property type="match status" value="1"/>
</dbReference>
<keyword evidence="5" id="KW-0175">Coiled coil</keyword>
<evidence type="ECO:0000259" key="6">
    <source>
        <dbReference type="PROSITE" id="PS50178"/>
    </source>
</evidence>
<dbReference type="AlphaFoldDB" id="A0A8S1LY61"/>
<keyword evidence="3" id="KW-0862">Zinc</keyword>
<feature type="domain" description="FYVE-type" evidence="6">
    <location>
        <begin position="14"/>
        <end position="77"/>
    </location>
</feature>
<organism evidence="7 8">
    <name type="scientific">Paramecium primaurelia</name>
    <dbReference type="NCBI Taxonomy" id="5886"/>
    <lineage>
        <taxon>Eukaryota</taxon>
        <taxon>Sar</taxon>
        <taxon>Alveolata</taxon>
        <taxon>Ciliophora</taxon>
        <taxon>Intramacronucleata</taxon>
        <taxon>Oligohymenophorea</taxon>
        <taxon>Peniculida</taxon>
        <taxon>Parameciidae</taxon>
        <taxon>Paramecium</taxon>
    </lineage>
</organism>
<proteinExistence type="predicted"/>
<evidence type="ECO:0000256" key="3">
    <source>
        <dbReference type="ARBA" id="ARBA00022833"/>
    </source>
</evidence>
<comment type="caution">
    <text evidence="7">The sequence shown here is derived from an EMBL/GenBank/DDBJ whole genome shotgun (WGS) entry which is preliminary data.</text>
</comment>
<name>A0A8S1LY61_PARPR</name>
<dbReference type="OMA" id="INHVKKD"/>
<gene>
    <name evidence="7" type="ORF">PPRIM_AZ9-3.1.T0410071</name>
</gene>
<dbReference type="Pfam" id="PF01363">
    <property type="entry name" value="FYVE"/>
    <property type="match status" value="1"/>
</dbReference>
<sequence>MKQFITYINIPEVRGKIPKCQICQKSFSFTTREHQCKRCLRAVCEGCSPFKINHIKKDGKESTKPHRMCKICKEESEQIKNFVEQNHIAYGVDTISKQWLGGTLSQQDYKNARESAKIRFDKTEISGFDNINYSLKEFYYLVGKDNQKLQNVCLTFCSKNPEVQFSAELVCLANFLLCFSSEASTYQLLTIICKQKPPDECIVSILTYCVKGYSLGEDEKQLLKQFLQSRLKRYLITYSINMFNFDTTLFLITQLIKKYDSFIKGLSAIFILASTQLKNTNHEDLELWILRNIRRKDAENKLNSMQMPTPKQEIESRDTSQSVRSIAFSMIEQQDQSQNNELKAEISNLKLQLALKDNEIESYKFQLQQMQSPDDSKKDKYIQQKNDEIAILLARVDALTLENKQLSKKESNYLNQNSIQAEQQKIIQEQQQQIERLKTKLKDTTFENRAMSMSLATSAQSIMSGKEVQDLKQKHEDEKQQLLDQIHSLEQNKAQLQRIIDSQKQLNQRVVDYISSMTINTNVIELSLKPPLERSTKNDNEDYKLLIDTKNQQNQLLKQLLIANQQQIQELNNKLKDIKQMIYSS</sequence>
<dbReference type="CDD" id="cd00065">
    <property type="entry name" value="FYVE_like_SF"/>
    <property type="match status" value="1"/>
</dbReference>
<keyword evidence="8" id="KW-1185">Reference proteome</keyword>
<dbReference type="GO" id="GO:0008270">
    <property type="term" value="F:zinc ion binding"/>
    <property type="evidence" value="ECO:0007669"/>
    <property type="project" value="UniProtKB-KW"/>
</dbReference>
<reference evidence="7" key="1">
    <citation type="submission" date="2021-01" db="EMBL/GenBank/DDBJ databases">
        <authorList>
            <consortium name="Genoscope - CEA"/>
            <person name="William W."/>
        </authorList>
    </citation>
    <scope>NUCLEOTIDE SEQUENCE</scope>
</reference>
<dbReference type="Proteomes" id="UP000688137">
    <property type="component" value="Unassembled WGS sequence"/>
</dbReference>
<keyword evidence="1" id="KW-0479">Metal-binding</keyword>
<evidence type="ECO:0000313" key="8">
    <source>
        <dbReference type="Proteomes" id="UP000688137"/>
    </source>
</evidence>
<evidence type="ECO:0000313" key="7">
    <source>
        <dbReference type="EMBL" id="CAD8067604.1"/>
    </source>
</evidence>
<feature type="coiled-coil region" evidence="5">
    <location>
        <begin position="332"/>
        <end position="509"/>
    </location>
</feature>
<feature type="coiled-coil region" evidence="5">
    <location>
        <begin position="554"/>
        <end position="581"/>
    </location>
</feature>
<dbReference type="InterPro" id="IPR017455">
    <property type="entry name" value="Znf_FYVE-rel"/>
</dbReference>
<dbReference type="PANTHER" id="PTHR13510">
    <property type="entry name" value="FYVE-FINGER-CONTAINING RAB5 EFFECTOR PROTEIN RABENOSYN-5-RELATED"/>
    <property type="match status" value="1"/>
</dbReference>